<evidence type="ECO:0000313" key="2">
    <source>
        <dbReference type="EMBL" id="PCH39557.1"/>
    </source>
</evidence>
<reference evidence="2 3" key="1">
    <citation type="journal article" date="2012" name="Science">
        <title>The Paleozoic origin of enzymatic lignin decomposition reconstructed from 31 fungal genomes.</title>
        <authorList>
            <person name="Floudas D."/>
            <person name="Binder M."/>
            <person name="Riley R."/>
            <person name="Barry K."/>
            <person name="Blanchette R.A."/>
            <person name="Henrissat B."/>
            <person name="Martinez A.T."/>
            <person name="Otillar R."/>
            <person name="Spatafora J.W."/>
            <person name="Yadav J.S."/>
            <person name="Aerts A."/>
            <person name="Benoit I."/>
            <person name="Boyd A."/>
            <person name="Carlson A."/>
            <person name="Copeland A."/>
            <person name="Coutinho P.M."/>
            <person name="de Vries R.P."/>
            <person name="Ferreira P."/>
            <person name="Findley K."/>
            <person name="Foster B."/>
            <person name="Gaskell J."/>
            <person name="Glotzer D."/>
            <person name="Gorecki P."/>
            <person name="Heitman J."/>
            <person name="Hesse C."/>
            <person name="Hori C."/>
            <person name="Igarashi K."/>
            <person name="Jurgens J.A."/>
            <person name="Kallen N."/>
            <person name="Kersten P."/>
            <person name="Kohler A."/>
            <person name="Kuees U."/>
            <person name="Kumar T.K.A."/>
            <person name="Kuo A."/>
            <person name="LaButti K."/>
            <person name="Larrondo L.F."/>
            <person name="Lindquist E."/>
            <person name="Ling A."/>
            <person name="Lombard V."/>
            <person name="Lucas S."/>
            <person name="Lundell T."/>
            <person name="Martin R."/>
            <person name="McLaughlin D.J."/>
            <person name="Morgenstern I."/>
            <person name="Morin E."/>
            <person name="Murat C."/>
            <person name="Nagy L.G."/>
            <person name="Nolan M."/>
            <person name="Ohm R.A."/>
            <person name="Patyshakuliyeva A."/>
            <person name="Rokas A."/>
            <person name="Ruiz-Duenas F.J."/>
            <person name="Sabat G."/>
            <person name="Salamov A."/>
            <person name="Samejima M."/>
            <person name="Schmutz J."/>
            <person name="Slot J.C."/>
            <person name="St John F."/>
            <person name="Stenlid J."/>
            <person name="Sun H."/>
            <person name="Sun S."/>
            <person name="Syed K."/>
            <person name="Tsang A."/>
            <person name="Wiebenga A."/>
            <person name="Young D."/>
            <person name="Pisabarro A."/>
            <person name="Eastwood D.C."/>
            <person name="Martin F."/>
            <person name="Cullen D."/>
            <person name="Grigoriev I.V."/>
            <person name="Hibbett D.S."/>
        </authorList>
    </citation>
    <scope>NUCLEOTIDE SEQUENCE [LARGE SCALE GENOMIC DNA]</scope>
    <source>
        <strain evidence="2 3">MD-104</strain>
    </source>
</reference>
<feature type="region of interest" description="Disordered" evidence="1">
    <location>
        <begin position="1"/>
        <end position="32"/>
    </location>
</feature>
<feature type="compositionally biased region" description="Basic and acidic residues" evidence="1">
    <location>
        <begin position="1"/>
        <end position="19"/>
    </location>
</feature>
<gene>
    <name evidence="2" type="ORF">WOLCODRAFT_159152</name>
</gene>
<dbReference type="EMBL" id="KB468009">
    <property type="protein sequence ID" value="PCH39557.1"/>
    <property type="molecule type" value="Genomic_DNA"/>
</dbReference>
<feature type="compositionally biased region" description="Low complexity" evidence="1">
    <location>
        <begin position="57"/>
        <end position="70"/>
    </location>
</feature>
<evidence type="ECO:0000256" key="1">
    <source>
        <dbReference type="SAM" id="MobiDB-lite"/>
    </source>
</evidence>
<accession>A0A2H3JTW4</accession>
<dbReference type="STRING" id="742152.A0A2H3JTW4"/>
<sequence>MVSLRDVSEKSLSESRPAPESESNIISSTAREMGIQLSPLTAPPEDMSFVVKTPNISSSPAHSREPSSMSCRRLASNIPALHSKLVLPPLPSFSSSPLSTTSGSHSPASITPTPLHDFLVTKSLASSLRAANLESSPNSPVTPVDQIILTPLVPPSISRSPRIRPVRKLAPLNMSIDASVLTGSVLASPDLPFTPIDGQSPLLSGTCSESKDCGLPPSPFMRWAERSSLTPVNQLRLPGEASDGKTATVASPLRTPLTPTRLVSRPRPSMPGRRFSYTSSPLMPSSNVVTADHGLASPALICALRMARECSIEDNVGSPAVRSPAPVLVEAGGYFGV</sequence>
<dbReference type="Proteomes" id="UP000218811">
    <property type="component" value="Unassembled WGS sequence"/>
</dbReference>
<keyword evidence="3" id="KW-1185">Reference proteome</keyword>
<feature type="region of interest" description="Disordered" evidence="1">
    <location>
        <begin position="236"/>
        <end position="273"/>
    </location>
</feature>
<name>A0A2H3JTW4_WOLCO</name>
<proteinExistence type="predicted"/>
<dbReference type="OMA" id="MARECSI"/>
<evidence type="ECO:0000313" key="3">
    <source>
        <dbReference type="Proteomes" id="UP000218811"/>
    </source>
</evidence>
<organism evidence="2 3">
    <name type="scientific">Wolfiporia cocos (strain MD-104)</name>
    <name type="common">Brown rot fungus</name>
    <dbReference type="NCBI Taxonomy" id="742152"/>
    <lineage>
        <taxon>Eukaryota</taxon>
        <taxon>Fungi</taxon>
        <taxon>Dikarya</taxon>
        <taxon>Basidiomycota</taxon>
        <taxon>Agaricomycotina</taxon>
        <taxon>Agaricomycetes</taxon>
        <taxon>Polyporales</taxon>
        <taxon>Phaeolaceae</taxon>
        <taxon>Wolfiporia</taxon>
    </lineage>
</organism>
<feature type="region of interest" description="Disordered" evidence="1">
    <location>
        <begin position="52"/>
        <end position="71"/>
    </location>
</feature>
<dbReference type="AlphaFoldDB" id="A0A2H3JTW4"/>
<feature type="compositionally biased region" description="Polar residues" evidence="1">
    <location>
        <begin position="21"/>
        <end position="30"/>
    </location>
</feature>
<protein>
    <submittedName>
        <fullName evidence="2">Uncharacterized protein</fullName>
    </submittedName>
</protein>